<dbReference type="EMBL" id="JBHUJC010000011">
    <property type="protein sequence ID" value="MFD2275649.1"/>
    <property type="molecule type" value="Genomic_DNA"/>
</dbReference>
<evidence type="ECO:0000259" key="4">
    <source>
        <dbReference type="Pfam" id="PF25876"/>
    </source>
</evidence>
<comment type="caution">
    <text evidence="8">The sequence shown here is derived from an EMBL/GenBank/DDBJ whole genome shotgun (WGS) entry which is preliminary data.</text>
</comment>
<dbReference type="Proteomes" id="UP001597297">
    <property type="component" value="Unassembled WGS sequence"/>
</dbReference>
<feature type="domain" description="Multidrug resistance protein MdtA-like barrel-sandwich hybrid" evidence="5">
    <location>
        <begin position="60"/>
        <end position="194"/>
    </location>
</feature>
<feature type="coiled-coil region" evidence="3">
    <location>
        <begin position="137"/>
        <end position="164"/>
    </location>
</feature>
<evidence type="ECO:0000259" key="5">
    <source>
        <dbReference type="Pfam" id="PF25917"/>
    </source>
</evidence>
<dbReference type="SUPFAM" id="SSF82693">
    <property type="entry name" value="Multidrug efflux transporter AcrB pore domain, PN1, PN2, PC1 and PC2 subdomains"/>
    <property type="match status" value="1"/>
</dbReference>
<dbReference type="InterPro" id="IPR058624">
    <property type="entry name" value="MdtA-like_HH"/>
</dbReference>
<dbReference type="NCBIfam" id="TIGR01730">
    <property type="entry name" value="RND_mfp"/>
    <property type="match status" value="1"/>
</dbReference>
<organism evidence="8 9">
    <name type="scientific">Rubritalea spongiae</name>
    <dbReference type="NCBI Taxonomy" id="430797"/>
    <lineage>
        <taxon>Bacteria</taxon>
        <taxon>Pseudomonadati</taxon>
        <taxon>Verrucomicrobiota</taxon>
        <taxon>Verrucomicrobiia</taxon>
        <taxon>Verrucomicrobiales</taxon>
        <taxon>Rubritaleaceae</taxon>
        <taxon>Rubritalea</taxon>
    </lineage>
</organism>
<dbReference type="SUPFAM" id="SSF111369">
    <property type="entry name" value="HlyD-like secretion proteins"/>
    <property type="match status" value="1"/>
</dbReference>
<dbReference type="Pfam" id="PF25876">
    <property type="entry name" value="HH_MFP_RND"/>
    <property type="match status" value="1"/>
</dbReference>
<keyword evidence="9" id="KW-1185">Reference proteome</keyword>
<keyword evidence="3" id="KW-0175">Coiled coil</keyword>
<dbReference type="RefSeq" id="WP_377094790.1">
    <property type="nucleotide sequence ID" value="NZ_JBHSJM010000001.1"/>
</dbReference>
<feature type="domain" description="Multidrug resistance protein MdtA-like C-terminal permuted SH3" evidence="7">
    <location>
        <begin position="298"/>
        <end position="359"/>
    </location>
</feature>
<dbReference type="Pfam" id="PF25917">
    <property type="entry name" value="BSH_RND"/>
    <property type="match status" value="1"/>
</dbReference>
<dbReference type="Gene3D" id="1.10.287.470">
    <property type="entry name" value="Helix hairpin bin"/>
    <property type="match status" value="1"/>
</dbReference>
<dbReference type="PROSITE" id="PS51257">
    <property type="entry name" value="PROKAR_LIPOPROTEIN"/>
    <property type="match status" value="1"/>
</dbReference>
<dbReference type="PANTHER" id="PTHR30158:SF10">
    <property type="entry name" value="CATION EFFLUX PUMP"/>
    <property type="match status" value="1"/>
</dbReference>
<feature type="domain" description="Multidrug resistance protein MdtA-like alpha-helical hairpin" evidence="4">
    <location>
        <begin position="102"/>
        <end position="167"/>
    </location>
</feature>
<name>A0ABW5DZU5_9BACT</name>
<dbReference type="Gene3D" id="2.40.30.170">
    <property type="match status" value="1"/>
</dbReference>
<evidence type="ECO:0000259" key="6">
    <source>
        <dbReference type="Pfam" id="PF25944"/>
    </source>
</evidence>
<dbReference type="Pfam" id="PF25967">
    <property type="entry name" value="RND-MFP_C"/>
    <property type="match status" value="1"/>
</dbReference>
<dbReference type="Gene3D" id="2.40.50.100">
    <property type="match status" value="1"/>
</dbReference>
<evidence type="ECO:0000259" key="7">
    <source>
        <dbReference type="Pfam" id="PF25967"/>
    </source>
</evidence>
<dbReference type="Pfam" id="PF25944">
    <property type="entry name" value="Beta-barrel_RND"/>
    <property type="match status" value="1"/>
</dbReference>
<feature type="domain" description="Multidrug resistance protein MdtA-like beta-barrel" evidence="6">
    <location>
        <begin position="228"/>
        <end position="290"/>
    </location>
</feature>
<evidence type="ECO:0000313" key="8">
    <source>
        <dbReference type="EMBL" id="MFD2275649.1"/>
    </source>
</evidence>
<dbReference type="Pfam" id="PF00873">
    <property type="entry name" value="ACR_tran"/>
    <property type="match status" value="1"/>
</dbReference>
<evidence type="ECO:0000256" key="2">
    <source>
        <dbReference type="ARBA" id="ARBA00009477"/>
    </source>
</evidence>
<evidence type="ECO:0000256" key="3">
    <source>
        <dbReference type="SAM" id="Coils"/>
    </source>
</evidence>
<dbReference type="Gene3D" id="3.30.70.1430">
    <property type="entry name" value="Multidrug efflux transporter AcrB pore domain"/>
    <property type="match status" value="1"/>
</dbReference>
<proteinExistence type="inferred from homology"/>
<dbReference type="PANTHER" id="PTHR30158">
    <property type="entry name" value="ACRA/E-RELATED COMPONENT OF DRUG EFFLUX TRANSPORTER"/>
    <property type="match status" value="1"/>
</dbReference>
<reference evidence="9" key="1">
    <citation type="journal article" date="2019" name="Int. J. Syst. Evol. Microbiol.">
        <title>The Global Catalogue of Microorganisms (GCM) 10K type strain sequencing project: providing services to taxonomists for standard genome sequencing and annotation.</title>
        <authorList>
            <consortium name="The Broad Institute Genomics Platform"/>
            <consortium name="The Broad Institute Genome Sequencing Center for Infectious Disease"/>
            <person name="Wu L."/>
            <person name="Ma J."/>
        </authorList>
    </citation>
    <scope>NUCLEOTIDE SEQUENCE [LARGE SCALE GENOMIC DNA]</scope>
    <source>
        <strain evidence="9">JCM 16545</strain>
    </source>
</reference>
<protein>
    <submittedName>
        <fullName evidence="8">Efflux RND transporter periplasmic adaptor subunit</fullName>
    </submittedName>
</protein>
<accession>A0ABW5DZU5</accession>
<evidence type="ECO:0000313" key="9">
    <source>
        <dbReference type="Proteomes" id="UP001597297"/>
    </source>
</evidence>
<sequence>MKILRPLALATCAALLSISCGKKNEFAPPPPAEVEVQKPIVRKQQTYSEYSGRVEGMQRIEIHARVQGILKEVTSDFKPGEIIKKDTLLFKIDDIPFQAAVRNAKAELAKAKSSLSIAKVTLERRKRAGQGVSQLDVDIAEADVQAAEAAVQSAQAALTTAQEDLSFCEIHAPITGRISELAVDQHNLVGPSTNSLLCTIVQDDKMRIYFEANERRALQYLRRRQEFENKHVQPPSVTLTLADGKSYDHPAQIDIADNKIDSDTGTLRVRAVAPNPEGILADGLFVKVKVPKQMDPTQAILIPTVAIQKDLAGDFVLTVDSNNKVVRKNVTVGDPVGQLKIINEGLKGDEKVITSGIQRAREGATVTAKTVKNENDIDEKSTKLPSITISSKFTGDDPALIEEKVTKPIQEALKEDSVVDSVSTQVRNGKLLVTFFLKPGTDLDQATTDLRTRLDKVKQNLPEEFSDLGFELKSTPASSQ</sequence>
<evidence type="ECO:0000256" key="1">
    <source>
        <dbReference type="ARBA" id="ARBA00004196"/>
    </source>
</evidence>
<gene>
    <name evidence="8" type="ORF">ACFSQZ_04135</name>
</gene>
<dbReference type="InterPro" id="IPR001036">
    <property type="entry name" value="Acrflvin-R"/>
</dbReference>
<dbReference type="InterPro" id="IPR058627">
    <property type="entry name" value="MdtA-like_C"/>
</dbReference>
<dbReference type="InterPro" id="IPR006143">
    <property type="entry name" value="RND_pump_MFP"/>
</dbReference>
<dbReference type="InterPro" id="IPR058625">
    <property type="entry name" value="MdtA-like_BSH"/>
</dbReference>
<dbReference type="Gene3D" id="2.40.420.20">
    <property type="match status" value="1"/>
</dbReference>
<dbReference type="InterPro" id="IPR058626">
    <property type="entry name" value="MdtA-like_b-barrel"/>
</dbReference>
<comment type="subcellular location">
    <subcellularLocation>
        <location evidence="1">Cell envelope</location>
    </subcellularLocation>
</comment>
<comment type="similarity">
    <text evidence="2">Belongs to the membrane fusion protein (MFP) (TC 8.A.1) family.</text>
</comment>